<gene>
    <name evidence="1" type="ORF">TNIN_421841</name>
</gene>
<evidence type="ECO:0000313" key="2">
    <source>
        <dbReference type="Proteomes" id="UP000886998"/>
    </source>
</evidence>
<dbReference type="EMBL" id="BMAV01011724">
    <property type="protein sequence ID" value="GFY57770.1"/>
    <property type="molecule type" value="Genomic_DNA"/>
</dbReference>
<sequence>MAPICLERSRDKGLSKHLVYDPPRFPFHFEVTCHRPLRRQSPKTNKVSSIVLSVTSASTVQKPNKGK</sequence>
<reference evidence="1" key="1">
    <citation type="submission" date="2020-08" db="EMBL/GenBank/DDBJ databases">
        <title>Multicomponent nature underlies the extraordinary mechanical properties of spider dragline silk.</title>
        <authorList>
            <person name="Kono N."/>
            <person name="Nakamura H."/>
            <person name="Mori M."/>
            <person name="Yoshida Y."/>
            <person name="Ohtoshi R."/>
            <person name="Malay A.D."/>
            <person name="Moran D.A.P."/>
            <person name="Tomita M."/>
            <person name="Numata K."/>
            <person name="Arakawa K."/>
        </authorList>
    </citation>
    <scope>NUCLEOTIDE SEQUENCE</scope>
</reference>
<evidence type="ECO:0000313" key="1">
    <source>
        <dbReference type="EMBL" id="GFY57770.1"/>
    </source>
</evidence>
<comment type="caution">
    <text evidence="1">The sequence shown here is derived from an EMBL/GenBank/DDBJ whole genome shotgun (WGS) entry which is preliminary data.</text>
</comment>
<proteinExistence type="predicted"/>
<keyword evidence="2" id="KW-1185">Reference proteome</keyword>
<dbReference type="AlphaFoldDB" id="A0A8X6XQ09"/>
<accession>A0A8X6XQ09</accession>
<dbReference type="Proteomes" id="UP000886998">
    <property type="component" value="Unassembled WGS sequence"/>
</dbReference>
<name>A0A8X6XQ09_9ARAC</name>
<organism evidence="1 2">
    <name type="scientific">Trichonephila inaurata madagascariensis</name>
    <dbReference type="NCBI Taxonomy" id="2747483"/>
    <lineage>
        <taxon>Eukaryota</taxon>
        <taxon>Metazoa</taxon>
        <taxon>Ecdysozoa</taxon>
        <taxon>Arthropoda</taxon>
        <taxon>Chelicerata</taxon>
        <taxon>Arachnida</taxon>
        <taxon>Araneae</taxon>
        <taxon>Araneomorphae</taxon>
        <taxon>Entelegynae</taxon>
        <taxon>Araneoidea</taxon>
        <taxon>Nephilidae</taxon>
        <taxon>Trichonephila</taxon>
        <taxon>Trichonephila inaurata</taxon>
    </lineage>
</organism>
<protein>
    <submittedName>
        <fullName evidence="1">Uncharacterized protein</fullName>
    </submittedName>
</protein>